<dbReference type="Proteomes" id="UP001595867">
    <property type="component" value="Unassembled WGS sequence"/>
</dbReference>
<gene>
    <name evidence="1" type="primary">mpaB</name>
    <name evidence="1" type="ORF">ACFO0C_18565</name>
</gene>
<accession>A0ABV8IRX2</accession>
<dbReference type="NCBIfam" id="NF041823">
    <property type="entry name" value="daptide_RRE"/>
    <property type="match status" value="1"/>
</dbReference>
<sequence length="335" mass="34960">MISKKRHLMLWGTAGLRYGSDAELPGTARIVLADAAHLAAVRAAGLVGPHTVVFVPGDPDEDTGPQVVNYGGSLSEAGAEAVLDEAFYLQIQSYGLSEYMSVAGPTMIRIADESDFEVFLHDADRALATGEFPDFLTNPIIQLADLPGLGATGLADGPRQRLYVAADGTVSVSPGGSPLGRLGDPLTRLEAAFAETGVSCLGAAVPEDVRRNALADRPWLGRYLAAVDAIRAMRARGVSPVRVSGFGGRLLPSMDGVADRTDPDLPLVLWTATSAYVHSPLTGRTFAVGHSAAQTVEAFVACGSVTEAAGHVGRERVDRIIADFDGVGVLTAVAR</sequence>
<organism evidence="1 2">
    <name type="scientific">Actinoplanes subglobosus</name>
    <dbReference type="NCBI Taxonomy" id="1547892"/>
    <lineage>
        <taxon>Bacteria</taxon>
        <taxon>Bacillati</taxon>
        <taxon>Actinomycetota</taxon>
        <taxon>Actinomycetes</taxon>
        <taxon>Micromonosporales</taxon>
        <taxon>Micromonosporaceae</taxon>
        <taxon>Actinoplanes</taxon>
    </lineage>
</organism>
<evidence type="ECO:0000313" key="1">
    <source>
        <dbReference type="EMBL" id="MFC4066944.1"/>
    </source>
</evidence>
<reference evidence="2" key="1">
    <citation type="journal article" date="2019" name="Int. J. Syst. Evol. Microbiol.">
        <title>The Global Catalogue of Microorganisms (GCM) 10K type strain sequencing project: providing services to taxonomists for standard genome sequencing and annotation.</title>
        <authorList>
            <consortium name="The Broad Institute Genomics Platform"/>
            <consortium name="The Broad Institute Genome Sequencing Center for Infectious Disease"/>
            <person name="Wu L."/>
            <person name="Ma J."/>
        </authorList>
    </citation>
    <scope>NUCLEOTIDE SEQUENCE [LARGE SCALE GENOMIC DNA]</scope>
    <source>
        <strain evidence="2">TBRC 5832</strain>
    </source>
</reference>
<dbReference type="EMBL" id="JBHSBL010000017">
    <property type="protein sequence ID" value="MFC4066944.1"/>
    <property type="molecule type" value="Genomic_DNA"/>
</dbReference>
<proteinExistence type="predicted"/>
<dbReference type="InterPro" id="IPR049693">
    <property type="entry name" value="Daptide_RRE"/>
</dbReference>
<comment type="caution">
    <text evidence="1">The sequence shown here is derived from an EMBL/GenBank/DDBJ whole genome shotgun (WGS) entry which is preliminary data.</text>
</comment>
<evidence type="ECO:0000313" key="2">
    <source>
        <dbReference type="Proteomes" id="UP001595867"/>
    </source>
</evidence>
<name>A0ABV8IRX2_9ACTN</name>
<keyword evidence="2" id="KW-1185">Reference proteome</keyword>
<protein>
    <submittedName>
        <fullName evidence="1">Daptide biosynthesis RiPP recognition protein</fullName>
    </submittedName>
</protein>
<dbReference type="RefSeq" id="WP_378067907.1">
    <property type="nucleotide sequence ID" value="NZ_JBHSBL010000017.1"/>
</dbReference>